<feature type="domain" description="Uncharacterised" evidence="2">
    <location>
        <begin position="36"/>
        <end position="145"/>
    </location>
</feature>
<keyword evidence="3" id="KW-0547">Nucleotide-binding</keyword>
<evidence type="ECO:0000313" key="4">
    <source>
        <dbReference type="Proteomes" id="UP000224871"/>
    </source>
</evidence>
<keyword evidence="3" id="KW-0067">ATP-binding</keyword>
<keyword evidence="4" id="KW-1185">Reference proteome</keyword>
<dbReference type="EMBL" id="NIBU01000104">
    <property type="protein sequence ID" value="PHM27834.1"/>
    <property type="molecule type" value="Genomic_DNA"/>
</dbReference>
<proteinExistence type="predicted"/>
<dbReference type="GO" id="GO:0004386">
    <property type="term" value="F:helicase activity"/>
    <property type="evidence" value="ECO:0007669"/>
    <property type="project" value="UniProtKB-KW"/>
</dbReference>
<dbReference type="InterPro" id="IPR011119">
    <property type="entry name" value="Unchr_helicase_relaxase_TraI"/>
</dbReference>
<evidence type="ECO:0000256" key="1">
    <source>
        <dbReference type="SAM" id="MobiDB-lite"/>
    </source>
</evidence>
<dbReference type="Proteomes" id="UP000224871">
    <property type="component" value="Unassembled WGS sequence"/>
</dbReference>
<dbReference type="Pfam" id="PF07514">
    <property type="entry name" value="TraI_2"/>
    <property type="match status" value="1"/>
</dbReference>
<organism evidence="3 4">
    <name type="scientific">Xenorhabdus innexi</name>
    <dbReference type="NCBI Taxonomy" id="290109"/>
    <lineage>
        <taxon>Bacteria</taxon>
        <taxon>Pseudomonadati</taxon>
        <taxon>Pseudomonadota</taxon>
        <taxon>Gammaproteobacteria</taxon>
        <taxon>Enterobacterales</taxon>
        <taxon>Morganellaceae</taxon>
        <taxon>Xenorhabdus</taxon>
    </lineage>
</organism>
<evidence type="ECO:0000313" key="3">
    <source>
        <dbReference type="EMBL" id="PHM27834.1"/>
    </source>
</evidence>
<feature type="region of interest" description="Disordered" evidence="1">
    <location>
        <begin position="11"/>
        <end position="30"/>
    </location>
</feature>
<comment type="caution">
    <text evidence="3">The sequence shown here is derived from an EMBL/GenBank/DDBJ whole genome shotgun (WGS) entry which is preliminary data.</text>
</comment>
<gene>
    <name evidence="3" type="ORF">Xinn_03919</name>
</gene>
<evidence type="ECO:0000259" key="2">
    <source>
        <dbReference type="Pfam" id="PF07514"/>
    </source>
</evidence>
<keyword evidence="3" id="KW-0347">Helicase</keyword>
<accession>A0A2G0MZC4</accession>
<sequence length="177" mass="20108">MKMFKKWLNRNNDSDVSGGNKSKNESSVTHDGYFLPKKSYDLLNTELRQNCLQQLWENVSLSKSQYQEFFLSPLQQYTERVQNLPAFRQGAFAQEGGLLDLTLLTMVYSIRLSKKKLLPVGALPEEQASQSSAWNAVVFYASMLHWLPLAGQFDGEYIYAINLKMQVLIAGNDQSVG</sequence>
<keyword evidence="3" id="KW-0378">Hydrolase</keyword>
<dbReference type="Gene3D" id="1.10.3210.40">
    <property type="match status" value="1"/>
</dbReference>
<protein>
    <submittedName>
        <fullName evidence="3">Helicase</fullName>
    </submittedName>
</protein>
<reference evidence="3 4" key="1">
    <citation type="journal article" date="2017" name="Nat. Microbiol.">
        <title>Natural product diversity associated with the nematode symbionts Photorhabdus and Xenorhabdus.</title>
        <authorList>
            <person name="Tobias N.J."/>
            <person name="Wolff H."/>
            <person name="Djahanschiri B."/>
            <person name="Grundmann F."/>
            <person name="Kronenwerth M."/>
            <person name="Shi Y.M."/>
            <person name="Simonyi S."/>
            <person name="Grun P."/>
            <person name="Shapiro-Ilan D."/>
            <person name="Pidot S.J."/>
            <person name="Stinear T.P."/>
            <person name="Ebersberger I."/>
            <person name="Bode H.B."/>
        </authorList>
    </citation>
    <scope>NUCLEOTIDE SEQUENCE [LARGE SCALE GENOMIC DNA]</scope>
    <source>
        <strain evidence="3 4">DSM 16336</strain>
    </source>
</reference>
<name>A0A2G0MZC4_9GAMM</name>
<feature type="compositionally biased region" description="Polar residues" evidence="1">
    <location>
        <begin position="11"/>
        <end position="29"/>
    </location>
</feature>